<reference evidence="3" key="1">
    <citation type="journal article" date="2014" name="Int. J. Syst. Evol. Microbiol.">
        <title>Complete genome sequence of Corynebacterium casei LMG S-19264T (=DSM 44701T), isolated from a smear-ripened cheese.</title>
        <authorList>
            <consortium name="US DOE Joint Genome Institute (JGI-PGF)"/>
            <person name="Walter F."/>
            <person name="Albersmeier A."/>
            <person name="Kalinowski J."/>
            <person name="Ruckert C."/>
        </authorList>
    </citation>
    <scope>NUCLEOTIDE SEQUENCE</scope>
    <source>
        <strain evidence="3">JCM 12289</strain>
    </source>
</reference>
<dbReference type="GeneID" id="71760324"/>
<reference evidence="4" key="2">
    <citation type="submission" date="2022-04" db="EMBL/GenBank/DDBJ databases">
        <title>Sequencing and genomic assembly of Halococcus dombrowskii.</title>
        <authorList>
            <person name="Lim S.W."/>
            <person name="MacLea K.S."/>
        </authorList>
    </citation>
    <scope>NUCLEOTIDE SEQUENCE</scope>
    <source>
        <strain evidence="4">H4</strain>
    </source>
</reference>
<reference evidence="3" key="3">
    <citation type="submission" date="2023-12" db="EMBL/GenBank/DDBJ databases">
        <authorList>
            <person name="Sun Q."/>
            <person name="Inoue M."/>
        </authorList>
    </citation>
    <scope>NUCLEOTIDE SEQUENCE</scope>
    <source>
        <strain evidence="3">JCM 12289</strain>
    </source>
</reference>
<accession>A0AAV3SIU1</accession>
<evidence type="ECO:0000313" key="3">
    <source>
        <dbReference type="EMBL" id="GAA0465455.1"/>
    </source>
</evidence>
<evidence type="ECO:0000313" key="4">
    <source>
        <dbReference type="EMBL" id="UOO95254.1"/>
    </source>
</evidence>
<dbReference type="AlphaFoldDB" id="A0AAV3SIU1"/>
<dbReference type="Proteomes" id="UP001500962">
    <property type="component" value="Unassembled WGS sequence"/>
</dbReference>
<evidence type="ECO:0000259" key="2">
    <source>
        <dbReference type="Pfam" id="PF24035"/>
    </source>
</evidence>
<dbReference type="EMBL" id="BAAADN010000034">
    <property type="protein sequence ID" value="GAA0465455.1"/>
    <property type="molecule type" value="Genomic_DNA"/>
</dbReference>
<dbReference type="Pfam" id="PF24035">
    <property type="entry name" value="DUF7344"/>
    <property type="match status" value="1"/>
</dbReference>
<keyword evidence="5" id="KW-1185">Reference proteome</keyword>
<feature type="region of interest" description="Disordered" evidence="1">
    <location>
        <begin position="1"/>
        <end position="25"/>
    </location>
</feature>
<sequence length="117" mass="12853">MSDNSSPAERTAVDAIDPSVPSTGDARKRHLMGCLGRFFYPVELATLATHVVASERTTALESVSDDERTRVAIRLHHVHIPELVDRDLVEYDPESRMAIAASDSAAAPERSRWSNVP</sequence>
<name>A0AAV3SIU1_HALDO</name>
<gene>
    <name evidence="3" type="ORF">GCM10008985_23020</name>
    <name evidence="4" type="ORF">MUK72_00710</name>
</gene>
<dbReference type="EMBL" id="CP095005">
    <property type="protein sequence ID" value="UOO95254.1"/>
    <property type="molecule type" value="Genomic_DNA"/>
</dbReference>
<proteinExistence type="predicted"/>
<dbReference type="Proteomes" id="UP000830542">
    <property type="component" value="Chromosome"/>
</dbReference>
<feature type="domain" description="DUF7344" evidence="2">
    <location>
        <begin position="26"/>
        <end position="96"/>
    </location>
</feature>
<dbReference type="RefSeq" id="WP_004052010.1">
    <property type="nucleotide sequence ID" value="NZ_BAAADN010000034.1"/>
</dbReference>
<evidence type="ECO:0000313" key="5">
    <source>
        <dbReference type="Proteomes" id="UP000830542"/>
    </source>
</evidence>
<dbReference type="KEGG" id="hdo:MUK72_00710"/>
<protein>
    <recommendedName>
        <fullName evidence="2">DUF7344 domain-containing protein</fullName>
    </recommendedName>
</protein>
<evidence type="ECO:0000313" key="6">
    <source>
        <dbReference type="Proteomes" id="UP001500962"/>
    </source>
</evidence>
<evidence type="ECO:0000256" key="1">
    <source>
        <dbReference type="SAM" id="MobiDB-lite"/>
    </source>
</evidence>
<dbReference type="InterPro" id="IPR055768">
    <property type="entry name" value="DUF7344"/>
</dbReference>
<organism evidence="3 6">
    <name type="scientific">Halococcus dombrowskii</name>
    <dbReference type="NCBI Taxonomy" id="179637"/>
    <lineage>
        <taxon>Archaea</taxon>
        <taxon>Methanobacteriati</taxon>
        <taxon>Methanobacteriota</taxon>
        <taxon>Stenosarchaea group</taxon>
        <taxon>Halobacteria</taxon>
        <taxon>Halobacteriales</taxon>
        <taxon>Halococcaceae</taxon>
        <taxon>Halococcus</taxon>
    </lineage>
</organism>